<gene>
    <name evidence="1" type="ORF">SKAU_G00318700</name>
</gene>
<sequence length="75" mass="8488">MQVNEHLEWQPHCLSVKSNSLQRKYEQYLGWMCPTASPEQTAVRRESVAAAARRFFGNGPSLSLRSPANSSHDDQ</sequence>
<proteinExistence type="predicted"/>
<name>A0A9Q1ET46_SYNKA</name>
<dbReference type="Proteomes" id="UP001152622">
    <property type="component" value="Chromosome 13"/>
</dbReference>
<accession>A0A9Q1ET46</accession>
<comment type="caution">
    <text evidence="1">The sequence shown here is derived from an EMBL/GenBank/DDBJ whole genome shotgun (WGS) entry which is preliminary data.</text>
</comment>
<dbReference type="EMBL" id="JAINUF010000013">
    <property type="protein sequence ID" value="KAJ8344541.1"/>
    <property type="molecule type" value="Genomic_DNA"/>
</dbReference>
<reference evidence="1" key="1">
    <citation type="journal article" date="2023" name="Science">
        <title>Genome structures resolve the early diversification of teleost fishes.</title>
        <authorList>
            <person name="Parey E."/>
            <person name="Louis A."/>
            <person name="Montfort J."/>
            <person name="Bouchez O."/>
            <person name="Roques C."/>
            <person name="Iampietro C."/>
            <person name="Lluch J."/>
            <person name="Castinel A."/>
            <person name="Donnadieu C."/>
            <person name="Desvignes T."/>
            <person name="Floi Bucao C."/>
            <person name="Jouanno E."/>
            <person name="Wen M."/>
            <person name="Mejri S."/>
            <person name="Dirks R."/>
            <person name="Jansen H."/>
            <person name="Henkel C."/>
            <person name="Chen W.J."/>
            <person name="Zahm M."/>
            <person name="Cabau C."/>
            <person name="Klopp C."/>
            <person name="Thompson A.W."/>
            <person name="Robinson-Rechavi M."/>
            <person name="Braasch I."/>
            <person name="Lecointre G."/>
            <person name="Bobe J."/>
            <person name="Postlethwait J.H."/>
            <person name="Berthelot C."/>
            <person name="Roest Crollius H."/>
            <person name="Guiguen Y."/>
        </authorList>
    </citation>
    <scope>NUCLEOTIDE SEQUENCE</scope>
    <source>
        <strain evidence="1">WJC10195</strain>
    </source>
</reference>
<evidence type="ECO:0000313" key="2">
    <source>
        <dbReference type="Proteomes" id="UP001152622"/>
    </source>
</evidence>
<protein>
    <submittedName>
        <fullName evidence="1">Uncharacterized protein</fullName>
    </submittedName>
</protein>
<dbReference type="AlphaFoldDB" id="A0A9Q1ET46"/>
<evidence type="ECO:0000313" key="1">
    <source>
        <dbReference type="EMBL" id="KAJ8344541.1"/>
    </source>
</evidence>
<keyword evidence="2" id="KW-1185">Reference proteome</keyword>
<organism evidence="1 2">
    <name type="scientific">Synaphobranchus kaupii</name>
    <name type="common">Kaup's arrowtooth eel</name>
    <dbReference type="NCBI Taxonomy" id="118154"/>
    <lineage>
        <taxon>Eukaryota</taxon>
        <taxon>Metazoa</taxon>
        <taxon>Chordata</taxon>
        <taxon>Craniata</taxon>
        <taxon>Vertebrata</taxon>
        <taxon>Euteleostomi</taxon>
        <taxon>Actinopterygii</taxon>
        <taxon>Neopterygii</taxon>
        <taxon>Teleostei</taxon>
        <taxon>Anguilliformes</taxon>
        <taxon>Synaphobranchidae</taxon>
        <taxon>Synaphobranchus</taxon>
    </lineage>
</organism>